<dbReference type="InterPro" id="IPR013783">
    <property type="entry name" value="Ig-like_fold"/>
</dbReference>
<reference evidence="10" key="4">
    <citation type="submission" date="2025-08" db="UniProtKB">
        <authorList>
            <consortium name="Ensembl"/>
        </authorList>
    </citation>
    <scope>IDENTIFICATION</scope>
</reference>
<accession>A0A4W3HI91</accession>
<evidence type="ECO:0000313" key="10">
    <source>
        <dbReference type="Ensembl" id="ENSCMIP00000014802.1"/>
    </source>
</evidence>
<dbReference type="Gene3D" id="2.60.40.10">
    <property type="entry name" value="Immunoglobulins"/>
    <property type="match status" value="2"/>
</dbReference>
<dbReference type="InterPro" id="IPR036179">
    <property type="entry name" value="Ig-like_dom_sf"/>
</dbReference>
<dbReference type="InterPro" id="IPR013162">
    <property type="entry name" value="CD80_C2-set"/>
</dbReference>
<dbReference type="OrthoDB" id="10006996at2759"/>
<evidence type="ECO:0000313" key="11">
    <source>
        <dbReference type="Proteomes" id="UP000314986"/>
    </source>
</evidence>
<dbReference type="Pfam" id="PF08205">
    <property type="entry name" value="C2-set_2"/>
    <property type="match status" value="1"/>
</dbReference>
<dbReference type="GO" id="GO:0002860">
    <property type="term" value="P:positive regulation of natural killer cell mediated cytotoxicity directed against tumor cell target"/>
    <property type="evidence" value="ECO:0007669"/>
    <property type="project" value="TreeGrafter"/>
</dbReference>
<feature type="domain" description="Ig-like" evidence="9">
    <location>
        <begin position="123"/>
        <end position="213"/>
    </location>
</feature>
<dbReference type="Ensembl" id="ENSCMIT00000015114.1">
    <property type="protein sequence ID" value="ENSCMIP00000014802.1"/>
    <property type="gene ID" value="ENSCMIG00000007272.1"/>
</dbReference>
<evidence type="ECO:0000256" key="8">
    <source>
        <dbReference type="SAM" id="SignalP"/>
    </source>
</evidence>
<dbReference type="SUPFAM" id="SSF48726">
    <property type="entry name" value="Immunoglobulin"/>
    <property type="match status" value="2"/>
</dbReference>
<feature type="domain" description="Ig-like" evidence="9">
    <location>
        <begin position="17"/>
        <end position="100"/>
    </location>
</feature>
<dbReference type="PROSITE" id="PS50835">
    <property type="entry name" value="IG_LIKE"/>
    <property type="match status" value="2"/>
</dbReference>
<comment type="subcellular location">
    <subcellularLocation>
        <location evidence="1">Membrane</location>
        <topology evidence="1">Single-pass membrane protein</topology>
    </subcellularLocation>
</comment>
<keyword evidence="8" id="KW-0732">Signal</keyword>
<dbReference type="GeneTree" id="ENSGT00940000159804"/>
<evidence type="ECO:0000256" key="1">
    <source>
        <dbReference type="ARBA" id="ARBA00004167"/>
    </source>
</evidence>
<evidence type="ECO:0000256" key="4">
    <source>
        <dbReference type="ARBA" id="ARBA00023136"/>
    </source>
</evidence>
<evidence type="ECO:0000256" key="3">
    <source>
        <dbReference type="ARBA" id="ARBA00022989"/>
    </source>
</evidence>
<evidence type="ECO:0000256" key="2">
    <source>
        <dbReference type="ARBA" id="ARBA00022692"/>
    </source>
</evidence>
<evidence type="ECO:0000259" key="9">
    <source>
        <dbReference type="PROSITE" id="PS50835"/>
    </source>
</evidence>
<feature type="region of interest" description="Disordered" evidence="6">
    <location>
        <begin position="295"/>
        <end position="356"/>
    </location>
</feature>
<dbReference type="STRING" id="7868.ENSCMIP00000014802"/>
<dbReference type="Proteomes" id="UP000314986">
    <property type="component" value="Unassembled WGS sequence"/>
</dbReference>
<keyword evidence="11" id="KW-1185">Reference proteome</keyword>
<feature type="region of interest" description="Disordered" evidence="6">
    <location>
        <begin position="393"/>
        <end position="427"/>
    </location>
</feature>
<keyword evidence="5" id="KW-1015">Disulfide bond</keyword>
<feature type="compositionally biased region" description="Low complexity" evidence="6">
    <location>
        <begin position="295"/>
        <end position="305"/>
    </location>
</feature>
<reference evidence="11" key="2">
    <citation type="journal article" date="2007" name="PLoS Biol.">
        <title>Survey sequencing and comparative analysis of the elephant shark (Callorhinchus milii) genome.</title>
        <authorList>
            <person name="Venkatesh B."/>
            <person name="Kirkness E.F."/>
            <person name="Loh Y.H."/>
            <person name="Halpern A.L."/>
            <person name="Lee A.P."/>
            <person name="Johnson J."/>
            <person name="Dandona N."/>
            <person name="Viswanathan L.D."/>
            <person name="Tay A."/>
            <person name="Venter J.C."/>
            <person name="Strausberg R.L."/>
            <person name="Brenner S."/>
        </authorList>
    </citation>
    <scope>NUCLEOTIDE SEQUENCE [LARGE SCALE GENOMIC DNA]</scope>
</reference>
<dbReference type="Pfam" id="PF07686">
    <property type="entry name" value="V-set"/>
    <property type="match status" value="1"/>
</dbReference>
<feature type="signal peptide" evidence="8">
    <location>
        <begin position="1"/>
        <end position="20"/>
    </location>
</feature>
<keyword evidence="2 7" id="KW-0812">Transmembrane</keyword>
<protein>
    <recommendedName>
        <fullName evidence="9">Ig-like domain-containing protein</fullName>
    </recommendedName>
</protein>
<dbReference type="PANTHER" id="PTHR47118">
    <property type="entry name" value="CYTOTOXIC AND REGULATORY T-CELL MOLECULE"/>
    <property type="match status" value="1"/>
</dbReference>
<keyword evidence="3 7" id="KW-1133">Transmembrane helix</keyword>
<dbReference type="InterPro" id="IPR053096">
    <property type="entry name" value="CRTAM"/>
</dbReference>
<evidence type="ECO:0000256" key="7">
    <source>
        <dbReference type="SAM" id="Phobius"/>
    </source>
</evidence>
<feature type="chain" id="PRO_5021300038" description="Ig-like domain-containing protein" evidence="8">
    <location>
        <begin position="21"/>
        <end position="465"/>
    </location>
</feature>
<dbReference type="KEGG" id="cmk:103180351"/>
<keyword evidence="4 7" id="KW-0472">Membrane</keyword>
<sequence>MALSSVLCLFFVLSVLPANSQHLEIQKITVLEGEPAILNCTINGSGSAVIEWKNPRGYVIFFTNMRGLKDTRYKLVNFSNTMLIVSLLNTTVEDGGTYTCLQYGYAIETKQVLLRVLAPPNRPTLSMTKHELHGEEKKVFTCITTGSKPKPQITWLLNNEVRLQVHTTYELENNGLKFTTTSTLKIIEHYNELRIDCLVEHEGLTNTLRATLQFGSKSRKIQIIVPTNSSEKDESITSDTSSSTDYNPLRSTESYTHTTNEIRPESMTENSTQNAFTTSHSFFTSTEDPQILTNESETSMNSNSTTDEESPVTVSGQSTLQTKADLHTSFYSNSTESNSTEQHEEKSENRSNQTNQMKHSTALILILIAFLICALFIIIQLFVLKVRKEHMKWKKQNDDSEQTVESNRSNKSSNEDNFRHESNNREQNLVTQYAVRINSVEHLEQQHSNGIHEDHLNKTEKESDV</sequence>
<organism evidence="10 11">
    <name type="scientific">Callorhinchus milii</name>
    <name type="common">Ghost shark</name>
    <dbReference type="NCBI Taxonomy" id="7868"/>
    <lineage>
        <taxon>Eukaryota</taxon>
        <taxon>Metazoa</taxon>
        <taxon>Chordata</taxon>
        <taxon>Craniata</taxon>
        <taxon>Vertebrata</taxon>
        <taxon>Chondrichthyes</taxon>
        <taxon>Holocephali</taxon>
        <taxon>Chimaeriformes</taxon>
        <taxon>Callorhinchidae</taxon>
        <taxon>Callorhinchus</taxon>
    </lineage>
</organism>
<dbReference type="GO" id="GO:0005886">
    <property type="term" value="C:plasma membrane"/>
    <property type="evidence" value="ECO:0007669"/>
    <property type="project" value="TreeGrafter"/>
</dbReference>
<dbReference type="AlphaFoldDB" id="A0A4W3HI91"/>
<feature type="compositionally biased region" description="Polar residues" evidence="6">
    <location>
        <begin position="403"/>
        <end position="412"/>
    </location>
</feature>
<gene>
    <name evidence="10" type="primary">LOC103180351</name>
</gene>
<dbReference type="GeneID" id="103180351"/>
<proteinExistence type="predicted"/>
<reference evidence="11" key="1">
    <citation type="journal article" date="2006" name="Science">
        <title>Ancient noncoding elements conserved in the human genome.</title>
        <authorList>
            <person name="Venkatesh B."/>
            <person name="Kirkness E.F."/>
            <person name="Loh Y.H."/>
            <person name="Halpern A.L."/>
            <person name="Lee A.P."/>
            <person name="Johnson J."/>
            <person name="Dandona N."/>
            <person name="Viswanathan L.D."/>
            <person name="Tay A."/>
            <person name="Venter J.C."/>
            <person name="Strausberg R.L."/>
            <person name="Brenner S."/>
        </authorList>
    </citation>
    <scope>NUCLEOTIDE SEQUENCE [LARGE SCALE GENOMIC DNA]</scope>
</reference>
<feature type="compositionally biased region" description="Polar residues" evidence="6">
    <location>
        <begin position="312"/>
        <end position="322"/>
    </location>
</feature>
<name>A0A4W3HI91_CALMI</name>
<dbReference type="PANTHER" id="PTHR47118:SF1">
    <property type="entry name" value="CYTOTOXIC AND REGULATORY T-CELL MOLECULE"/>
    <property type="match status" value="1"/>
</dbReference>
<feature type="compositionally biased region" description="Polar residues" evidence="6">
    <location>
        <begin position="329"/>
        <end position="340"/>
    </location>
</feature>
<feature type="region of interest" description="Disordered" evidence="6">
    <location>
        <begin position="446"/>
        <end position="465"/>
    </location>
</feature>
<dbReference type="GO" id="GO:0002355">
    <property type="term" value="P:detection of tumor cell"/>
    <property type="evidence" value="ECO:0007669"/>
    <property type="project" value="TreeGrafter"/>
</dbReference>
<feature type="compositionally biased region" description="Polar residues" evidence="6">
    <location>
        <begin position="249"/>
        <end position="259"/>
    </location>
</feature>
<feature type="region of interest" description="Disordered" evidence="6">
    <location>
        <begin position="225"/>
        <end position="273"/>
    </location>
</feature>
<evidence type="ECO:0000256" key="6">
    <source>
        <dbReference type="SAM" id="MobiDB-lite"/>
    </source>
</evidence>
<feature type="transmembrane region" description="Helical" evidence="7">
    <location>
        <begin position="362"/>
        <end position="384"/>
    </location>
</feature>
<dbReference type="InterPro" id="IPR003599">
    <property type="entry name" value="Ig_sub"/>
</dbReference>
<dbReference type="GO" id="GO:0005102">
    <property type="term" value="F:signaling receptor binding"/>
    <property type="evidence" value="ECO:0007669"/>
    <property type="project" value="TreeGrafter"/>
</dbReference>
<feature type="compositionally biased region" description="Basic and acidic residues" evidence="6">
    <location>
        <begin position="413"/>
        <end position="424"/>
    </location>
</feature>
<dbReference type="GO" id="GO:0008037">
    <property type="term" value="P:cell recognition"/>
    <property type="evidence" value="ECO:0007669"/>
    <property type="project" value="TreeGrafter"/>
</dbReference>
<reference evidence="10" key="5">
    <citation type="submission" date="2025-09" db="UniProtKB">
        <authorList>
            <consortium name="Ensembl"/>
        </authorList>
    </citation>
    <scope>IDENTIFICATION</scope>
</reference>
<dbReference type="InterPro" id="IPR007110">
    <property type="entry name" value="Ig-like_dom"/>
</dbReference>
<dbReference type="SMART" id="SM00409">
    <property type="entry name" value="IG"/>
    <property type="match status" value="1"/>
</dbReference>
<reference evidence="11" key="3">
    <citation type="journal article" date="2014" name="Nature">
        <title>Elephant shark genome provides unique insights into gnathostome evolution.</title>
        <authorList>
            <consortium name="International Elephant Shark Genome Sequencing Consortium"/>
            <person name="Venkatesh B."/>
            <person name="Lee A.P."/>
            <person name="Ravi V."/>
            <person name="Maurya A.K."/>
            <person name="Lian M.M."/>
            <person name="Swann J.B."/>
            <person name="Ohta Y."/>
            <person name="Flajnik M.F."/>
            <person name="Sutoh Y."/>
            <person name="Kasahara M."/>
            <person name="Hoon S."/>
            <person name="Gangu V."/>
            <person name="Roy S.W."/>
            <person name="Irimia M."/>
            <person name="Korzh V."/>
            <person name="Kondrychyn I."/>
            <person name="Lim Z.W."/>
            <person name="Tay B.H."/>
            <person name="Tohari S."/>
            <person name="Kong K.W."/>
            <person name="Ho S."/>
            <person name="Lorente-Galdos B."/>
            <person name="Quilez J."/>
            <person name="Marques-Bonet T."/>
            <person name="Raney B.J."/>
            <person name="Ingham P.W."/>
            <person name="Tay A."/>
            <person name="Hillier L.W."/>
            <person name="Minx P."/>
            <person name="Boehm T."/>
            <person name="Wilson R.K."/>
            <person name="Brenner S."/>
            <person name="Warren W.C."/>
        </authorList>
    </citation>
    <scope>NUCLEOTIDE SEQUENCE [LARGE SCALE GENOMIC DNA]</scope>
</reference>
<dbReference type="InterPro" id="IPR013106">
    <property type="entry name" value="Ig_V-set"/>
</dbReference>
<evidence type="ECO:0000256" key="5">
    <source>
        <dbReference type="ARBA" id="ARBA00023157"/>
    </source>
</evidence>
<dbReference type="OMA" id="TPDLIWN"/>
<dbReference type="InParanoid" id="A0A4W3HI91"/>